<dbReference type="PANTHER" id="PTHR44329">
    <property type="entry name" value="SERINE/THREONINE-PROTEIN KINASE TNNI3K-RELATED"/>
    <property type="match status" value="1"/>
</dbReference>
<dbReference type="Gene3D" id="1.10.510.10">
    <property type="entry name" value="Transferase(Phosphotransferase) domain 1"/>
    <property type="match status" value="1"/>
</dbReference>
<accession>A0ABC8TIF9</accession>
<dbReference type="Proteomes" id="UP001642360">
    <property type="component" value="Unassembled WGS sequence"/>
</dbReference>
<evidence type="ECO:0000256" key="3">
    <source>
        <dbReference type="ARBA" id="ARBA00022777"/>
    </source>
</evidence>
<organism evidence="6 7">
    <name type="scientific">Ilex paraguariensis</name>
    <name type="common">yerba mate</name>
    <dbReference type="NCBI Taxonomy" id="185542"/>
    <lineage>
        <taxon>Eukaryota</taxon>
        <taxon>Viridiplantae</taxon>
        <taxon>Streptophyta</taxon>
        <taxon>Embryophyta</taxon>
        <taxon>Tracheophyta</taxon>
        <taxon>Spermatophyta</taxon>
        <taxon>Magnoliopsida</taxon>
        <taxon>eudicotyledons</taxon>
        <taxon>Gunneridae</taxon>
        <taxon>Pentapetalae</taxon>
        <taxon>asterids</taxon>
        <taxon>campanulids</taxon>
        <taxon>Aquifoliales</taxon>
        <taxon>Aquifoliaceae</taxon>
        <taxon>Ilex</taxon>
    </lineage>
</organism>
<gene>
    <name evidence="6" type="ORF">ILEXP_LOCUS38170</name>
</gene>
<dbReference type="PROSITE" id="PS50011">
    <property type="entry name" value="PROTEIN_KINASE_DOM"/>
    <property type="match status" value="1"/>
</dbReference>
<evidence type="ECO:0000256" key="4">
    <source>
        <dbReference type="ARBA" id="ARBA00022840"/>
    </source>
</evidence>
<dbReference type="SUPFAM" id="SSF56112">
    <property type="entry name" value="Protein kinase-like (PK-like)"/>
    <property type="match status" value="1"/>
</dbReference>
<keyword evidence="7" id="KW-1185">Reference proteome</keyword>
<keyword evidence="3" id="KW-0418">Kinase</keyword>
<dbReference type="FunFam" id="3.30.200.20:FF:000180">
    <property type="entry name" value="serine/threonine-protein kinase STY46-like"/>
    <property type="match status" value="1"/>
</dbReference>
<dbReference type="GO" id="GO:0004672">
    <property type="term" value="F:protein kinase activity"/>
    <property type="evidence" value="ECO:0007669"/>
    <property type="project" value="UniProtKB-ARBA"/>
</dbReference>
<reference evidence="6 7" key="1">
    <citation type="submission" date="2024-02" db="EMBL/GenBank/DDBJ databases">
        <authorList>
            <person name="Vignale AGUSTIN F."/>
            <person name="Sosa J E."/>
            <person name="Modenutti C."/>
        </authorList>
    </citation>
    <scope>NUCLEOTIDE SEQUENCE [LARGE SCALE GENOMIC DNA]</scope>
</reference>
<keyword evidence="2" id="KW-0547">Nucleotide-binding</keyword>
<keyword evidence="1" id="KW-0808">Transferase</keyword>
<evidence type="ECO:0000256" key="1">
    <source>
        <dbReference type="ARBA" id="ARBA00022679"/>
    </source>
</evidence>
<sequence>MTVLASCAAADAKYYGNVEVYNILKARGAKIPKTRKTPMAVANPREVPEYELNPLELQGTYQVAKWNGTKVYVKILDKDSYSDPESINAFKHELTLLERVRHPNVVQFVGAVTQNVPMMIVSEYPPKSLYGGHLLLRADADPINMQSSGWLFVYLRIWKPEEAASNFHLSGFCCIHGDLGSYLQKKGRLSPSKALRFALDIARQLKVAGFGVIRLSIISPDKAKLVQPGAIDCLSLHVAPEVYKDEIFDRSVDVYSFGLILYEMMEGIQPLHPKSPEDAAKLMCSEGKRPTFKAKSKNCPPELKELIEECWDPEYVVRPTFTEIIVRLDKIVSNCSKHGWWKDTFKLP</sequence>
<dbReference type="Gene3D" id="3.30.200.20">
    <property type="entry name" value="Phosphorylase Kinase, domain 1"/>
    <property type="match status" value="1"/>
</dbReference>
<comment type="caution">
    <text evidence="6">The sequence shown here is derived from an EMBL/GenBank/DDBJ whole genome shotgun (WGS) entry which is preliminary data.</text>
</comment>
<keyword evidence="4" id="KW-0067">ATP-binding</keyword>
<feature type="domain" description="Protein kinase" evidence="5">
    <location>
        <begin position="9"/>
        <end position="341"/>
    </location>
</feature>
<dbReference type="PANTHER" id="PTHR44329:SF7">
    <property type="entry name" value="OS02G0608500 PROTEIN"/>
    <property type="match status" value="1"/>
</dbReference>
<dbReference type="InterPro" id="IPR001245">
    <property type="entry name" value="Ser-Thr/Tyr_kinase_cat_dom"/>
</dbReference>
<evidence type="ECO:0000313" key="7">
    <source>
        <dbReference type="Proteomes" id="UP001642360"/>
    </source>
</evidence>
<dbReference type="PIRSF" id="PIRSF000654">
    <property type="entry name" value="Integrin-linked_kinase"/>
    <property type="match status" value="1"/>
</dbReference>
<proteinExistence type="predicted"/>
<evidence type="ECO:0000313" key="6">
    <source>
        <dbReference type="EMBL" id="CAK9168761.1"/>
    </source>
</evidence>
<dbReference type="EMBL" id="CAUOFW020005151">
    <property type="protein sequence ID" value="CAK9168761.1"/>
    <property type="molecule type" value="Genomic_DNA"/>
</dbReference>
<name>A0ABC8TIF9_9AQUA</name>
<dbReference type="Pfam" id="PF07714">
    <property type="entry name" value="PK_Tyr_Ser-Thr"/>
    <property type="match status" value="2"/>
</dbReference>
<evidence type="ECO:0000259" key="5">
    <source>
        <dbReference type="PROSITE" id="PS50011"/>
    </source>
</evidence>
<dbReference type="InterPro" id="IPR000719">
    <property type="entry name" value="Prot_kinase_dom"/>
</dbReference>
<dbReference type="GO" id="GO:0005524">
    <property type="term" value="F:ATP binding"/>
    <property type="evidence" value="ECO:0007669"/>
    <property type="project" value="UniProtKB-KW"/>
</dbReference>
<dbReference type="InterPro" id="IPR011009">
    <property type="entry name" value="Kinase-like_dom_sf"/>
</dbReference>
<evidence type="ECO:0000256" key="2">
    <source>
        <dbReference type="ARBA" id="ARBA00022741"/>
    </source>
</evidence>
<protein>
    <recommendedName>
        <fullName evidence="5">Protein kinase domain-containing protein</fullName>
    </recommendedName>
</protein>
<dbReference type="AlphaFoldDB" id="A0ABC8TIF9"/>
<dbReference type="InterPro" id="IPR051681">
    <property type="entry name" value="Ser/Thr_Kinases-Pseudokinases"/>
</dbReference>
<feature type="non-terminal residue" evidence="6">
    <location>
        <position position="348"/>
    </location>
</feature>